<protein>
    <submittedName>
        <fullName evidence="1">Uncharacterized protein</fullName>
    </submittedName>
</protein>
<gene>
    <name evidence="1" type="ORF">GGR89_001327</name>
</gene>
<sequence>MSMSGENREALGALDSRCIVAIADALQRSWPGSATLTPTALDLGASLDRHHAFVAAVQGLCDRGLLAYEALLIGIGGPEVRDAALTARGRALLQNDGFRAAA</sequence>
<reference evidence="1 2" key="1">
    <citation type="submission" date="2020-03" db="EMBL/GenBank/DDBJ databases">
        <title>Genomic Encyclopedia of Type Strains, Phase IV (KMG-IV): sequencing the most valuable type-strain genomes for metagenomic binning, comparative biology and taxonomic classification.</title>
        <authorList>
            <person name="Goeker M."/>
        </authorList>
    </citation>
    <scope>NUCLEOTIDE SEQUENCE [LARGE SCALE GENOMIC DNA]</scope>
    <source>
        <strain evidence="1 2">DSM 7225</strain>
    </source>
</reference>
<accession>A0A7X6BCM2</accession>
<dbReference type="EMBL" id="JAATJB010000003">
    <property type="protein sequence ID" value="NJB97021.1"/>
    <property type="molecule type" value="Genomic_DNA"/>
</dbReference>
<organism evidence="1 2">
    <name type="scientific">Sphingomonas trueperi</name>
    <dbReference type="NCBI Taxonomy" id="53317"/>
    <lineage>
        <taxon>Bacteria</taxon>
        <taxon>Pseudomonadati</taxon>
        <taxon>Pseudomonadota</taxon>
        <taxon>Alphaproteobacteria</taxon>
        <taxon>Sphingomonadales</taxon>
        <taxon>Sphingomonadaceae</taxon>
        <taxon>Sphingomonas</taxon>
    </lineage>
</organism>
<proteinExistence type="predicted"/>
<evidence type="ECO:0000313" key="2">
    <source>
        <dbReference type="Proteomes" id="UP000531251"/>
    </source>
</evidence>
<dbReference type="Proteomes" id="UP000531251">
    <property type="component" value="Unassembled WGS sequence"/>
</dbReference>
<dbReference type="AlphaFoldDB" id="A0A7X6BCM2"/>
<keyword evidence="2" id="KW-1185">Reference proteome</keyword>
<comment type="caution">
    <text evidence="1">The sequence shown here is derived from an EMBL/GenBank/DDBJ whole genome shotgun (WGS) entry which is preliminary data.</text>
</comment>
<dbReference type="RefSeq" id="WP_241217827.1">
    <property type="nucleotide sequence ID" value="NZ_BAAADY010000002.1"/>
</dbReference>
<evidence type="ECO:0000313" key="1">
    <source>
        <dbReference type="EMBL" id="NJB97021.1"/>
    </source>
</evidence>
<name>A0A7X6BCM2_9SPHN</name>